<dbReference type="InterPro" id="IPR011990">
    <property type="entry name" value="TPR-like_helical_dom_sf"/>
</dbReference>
<dbReference type="Pfam" id="PF06041">
    <property type="entry name" value="DUF924"/>
    <property type="match status" value="1"/>
</dbReference>
<dbReference type="Gene3D" id="1.20.58.320">
    <property type="entry name" value="TPR-like"/>
    <property type="match status" value="1"/>
</dbReference>
<organism evidence="1 2">
    <name type="scientific">Mitosporidium daphniae</name>
    <dbReference type="NCBI Taxonomy" id="1485682"/>
    <lineage>
        <taxon>Eukaryota</taxon>
        <taxon>Fungi</taxon>
        <taxon>Fungi incertae sedis</taxon>
        <taxon>Microsporidia</taxon>
        <taxon>Mitosporidium</taxon>
    </lineage>
</organism>
<dbReference type="RefSeq" id="XP_013237986.1">
    <property type="nucleotide sequence ID" value="XM_013382532.1"/>
</dbReference>
<proteinExistence type="predicted"/>
<dbReference type="EMBL" id="JMKJ01000244">
    <property type="protein sequence ID" value="KGG51559.1"/>
    <property type="molecule type" value="Genomic_DNA"/>
</dbReference>
<dbReference type="InterPro" id="IPR010323">
    <property type="entry name" value="DUF924"/>
</dbReference>
<keyword evidence="2" id="KW-1185">Reference proteome</keyword>
<dbReference type="OrthoDB" id="414698at2759"/>
<gene>
    <name evidence="1" type="ORF">DI09_31p100</name>
</gene>
<dbReference type="SUPFAM" id="SSF48452">
    <property type="entry name" value="TPR-like"/>
    <property type="match status" value="1"/>
</dbReference>
<reference evidence="1 2" key="1">
    <citation type="submission" date="2014-04" db="EMBL/GenBank/DDBJ databases">
        <title>A new species of microsporidia sheds light on the evolution of extreme parasitism.</title>
        <authorList>
            <person name="Haag K.L."/>
            <person name="James T.Y."/>
            <person name="Larsson R."/>
            <person name="Schaer T.M."/>
            <person name="Refardt D."/>
            <person name="Pombert J.-F."/>
            <person name="Ebert D."/>
        </authorList>
    </citation>
    <scope>NUCLEOTIDE SEQUENCE [LARGE SCALE GENOMIC DNA]</scope>
    <source>
        <strain evidence="1 2">UGP3</strain>
        <tissue evidence="1">Spores</tissue>
    </source>
</reference>
<evidence type="ECO:0000313" key="1">
    <source>
        <dbReference type="EMBL" id="KGG51559.1"/>
    </source>
</evidence>
<dbReference type="Gene3D" id="1.25.40.10">
    <property type="entry name" value="Tetratricopeptide repeat domain"/>
    <property type="match status" value="1"/>
</dbReference>
<evidence type="ECO:0000313" key="2">
    <source>
        <dbReference type="Proteomes" id="UP000029725"/>
    </source>
</evidence>
<accession>A0A098VRW5</accession>
<name>A0A098VRW5_9MICR</name>
<dbReference type="HOGENOM" id="CLU_915522_0_0_1"/>
<dbReference type="Proteomes" id="UP000029725">
    <property type="component" value="Unassembled WGS sequence"/>
</dbReference>
<dbReference type="GeneID" id="25259540"/>
<sequence length="304" mass="34449">MYISSSCGTPLHPLSTLRALASRMPCASPLLVRAGYTLAENYSYWGGWLTFLARLLLQLKAHTFYLSTTKYTFPDVPLPRKSRKLYSALGFRSFEIDRSFDCKNWDVTCLWSNGKWIHPSTDAVPSECMKRWFNSTPSFNQEDFLSRILLLDQFTRNAFKGTKQMFCGDTYALALAKRMMAFNLDEALHPLMRIFVYLPFEHSEDIDDQKTSLQLFSKLFHAQSSSVDSLLFSISSDYAARHHKLQHAGCAVEIKWHLGDINANLFSSNWHRNNGIEAIADPSTDGVAHISTADVGTDAAHEIN</sequence>
<comment type="caution">
    <text evidence="1">The sequence shown here is derived from an EMBL/GenBank/DDBJ whole genome shotgun (WGS) entry which is preliminary data.</text>
</comment>
<dbReference type="VEuPathDB" id="MicrosporidiaDB:DI09_31p100"/>
<dbReference type="AlphaFoldDB" id="A0A098VRW5"/>
<protein>
    <submittedName>
        <fullName evidence="1">Uncharacterized protein</fullName>
    </submittedName>
</protein>